<evidence type="ECO:0000256" key="2">
    <source>
        <dbReference type="ARBA" id="ARBA00022448"/>
    </source>
</evidence>
<name>A0A915XJ18_9BACT</name>
<feature type="domain" description="ABC transmembrane type-1" evidence="8">
    <location>
        <begin position="92"/>
        <end position="288"/>
    </location>
</feature>
<dbReference type="GO" id="GO:0015416">
    <property type="term" value="F:ABC-type phosphonate transporter activity"/>
    <property type="evidence" value="ECO:0007669"/>
    <property type="project" value="InterPro"/>
</dbReference>
<organism evidence="9 10">
    <name type="scientific">Desulfolithobacter dissulfuricans</name>
    <dbReference type="NCBI Taxonomy" id="2795293"/>
    <lineage>
        <taxon>Bacteria</taxon>
        <taxon>Pseudomonadati</taxon>
        <taxon>Thermodesulfobacteriota</taxon>
        <taxon>Desulfobulbia</taxon>
        <taxon>Desulfobulbales</taxon>
        <taxon>Desulfobulbaceae</taxon>
        <taxon>Desulfolithobacter</taxon>
    </lineage>
</organism>
<comment type="similarity">
    <text evidence="7">Belongs to the binding-protein-dependent transport system permease family.</text>
</comment>
<evidence type="ECO:0000313" key="10">
    <source>
        <dbReference type="Proteomes" id="UP001063350"/>
    </source>
</evidence>
<keyword evidence="10" id="KW-1185">Reference proteome</keyword>
<gene>
    <name evidence="9" type="primary">phnE</name>
    <name evidence="9" type="ORF">GF1_27750</name>
</gene>
<keyword evidence="6 7" id="KW-0472">Membrane</keyword>
<dbReference type="PANTHER" id="PTHR30043">
    <property type="entry name" value="PHOSPHONATES TRANSPORT SYSTEM PERMEASE PROTEIN"/>
    <property type="match status" value="1"/>
</dbReference>
<dbReference type="NCBIfam" id="TIGR01097">
    <property type="entry name" value="PhnE"/>
    <property type="match status" value="1"/>
</dbReference>
<comment type="subcellular location">
    <subcellularLocation>
        <location evidence="1 7">Cell membrane</location>
        <topology evidence="1 7">Multi-pass membrane protein</topology>
    </subcellularLocation>
</comment>
<dbReference type="CDD" id="cd06261">
    <property type="entry name" value="TM_PBP2"/>
    <property type="match status" value="1"/>
</dbReference>
<dbReference type="InterPro" id="IPR000515">
    <property type="entry name" value="MetI-like"/>
</dbReference>
<dbReference type="InterPro" id="IPR035906">
    <property type="entry name" value="MetI-like_sf"/>
</dbReference>
<sequence length="296" mass="31985">MSTIQDSTPADLAVSRLKRSSTPFRWQTFFVAAILAAVFLTSWFDTGMSIGSLLGGAGFMRDYLVGNPEISGSAFFPPTLILSDIRVYVMAMIETLEMAVVALFFSILVAVPLSLFASRNILRILLPGHSLITRTLRTGIYLAASLVANVFRSINEIVWALFFVSAVGLGPMAGILALAVHTAGVLCKLLAEGNEAIDPGPVEALSATGAGFLKIITFAVVPQTMPHFISMVLYRFESDVRSASILGFVGAGGIGFYLFDKVRSFENGDVTTIIIIIVVTVWLIDKLSAYIREKFI</sequence>
<dbReference type="Gene3D" id="1.10.3720.10">
    <property type="entry name" value="MetI-like"/>
    <property type="match status" value="1"/>
</dbReference>
<feature type="transmembrane region" description="Helical" evidence="7">
    <location>
        <begin position="271"/>
        <end position="291"/>
    </location>
</feature>
<keyword evidence="4 7" id="KW-0812">Transmembrane</keyword>
<protein>
    <submittedName>
        <fullName evidence="9">Phosphonate transporter PhnE</fullName>
    </submittedName>
</protein>
<feature type="transmembrane region" description="Helical" evidence="7">
    <location>
        <begin position="98"/>
        <end position="119"/>
    </location>
</feature>
<keyword evidence="3" id="KW-1003">Cell membrane</keyword>
<dbReference type="AlphaFoldDB" id="A0A915XJ18"/>
<dbReference type="KEGG" id="ddu:GF1_27750"/>
<evidence type="ECO:0000256" key="3">
    <source>
        <dbReference type="ARBA" id="ARBA00022475"/>
    </source>
</evidence>
<dbReference type="GO" id="GO:0005886">
    <property type="term" value="C:plasma membrane"/>
    <property type="evidence" value="ECO:0007669"/>
    <property type="project" value="UniProtKB-SubCell"/>
</dbReference>
<dbReference type="PANTHER" id="PTHR30043:SF1">
    <property type="entry name" value="ABC TRANSPORT SYSTEM PERMEASE PROTEIN P69"/>
    <property type="match status" value="1"/>
</dbReference>
<keyword evidence="5 7" id="KW-1133">Transmembrane helix</keyword>
<dbReference type="Pfam" id="PF00528">
    <property type="entry name" value="BPD_transp_1"/>
    <property type="match status" value="1"/>
</dbReference>
<dbReference type="Proteomes" id="UP001063350">
    <property type="component" value="Chromosome"/>
</dbReference>
<proteinExistence type="inferred from homology"/>
<dbReference type="SUPFAM" id="SSF161098">
    <property type="entry name" value="MetI-like"/>
    <property type="match status" value="1"/>
</dbReference>
<dbReference type="InterPro" id="IPR005769">
    <property type="entry name" value="PhnE/PtxC"/>
</dbReference>
<dbReference type="RefSeq" id="WP_267927132.1">
    <property type="nucleotide sequence ID" value="NZ_AP024233.1"/>
</dbReference>
<evidence type="ECO:0000259" key="8">
    <source>
        <dbReference type="PROSITE" id="PS50928"/>
    </source>
</evidence>
<reference evidence="9" key="1">
    <citation type="submission" date="2020-12" db="EMBL/GenBank/DDBJ databases">
        <title>Desulfobium dissulfuricans gen. nov., sp. nov., a novel mesophilic, sulfate-reducing bacterium isolated from a deep-sea hydrothermal vent.</title>
        <authorList>
            <person name="Hashimoto Y."/>
            <person name="Tame A."/>
            <person name="Sawayama S."/>
            <person name="Miyazaki J."/>
            <person name="Takai K."/>
            <person name="Nakagawa S."/>
        </authorList>
    </citation>
    <scope>NUCLEOTIDE SEQUENCE</scope>
    <source>
        <strain evidence="9">GF1</strain>
    </source>
</reference>
<keyword evidence="2 7" id="KW-0813">Transport</keyword>
<feature type="transmembrane region" description="Helical" evidence="7">
    <location>
        <begin position="240"/>
        <end position="259"/>
    </location>
</feature>
<accession>A0A915XJ18</accession>
<evidence type="ECO:0000256" key="5">
    <source>
        <dbReference type="ARBA" id="ARBA00022989"/>
    </source>
</evidence>
<dbReference type="EMBL" id="AP024233">
    <property type="protein sequence ID" value="BCO10399.1"/>
    <property type="molecule type" value="Genomic_DNA"/>
</dbReference>
<feature type="transmembrane region" description="Helical" evidence="7">
    <location>
        <begin position="26"/>
        <end position="44"/>
    </location>
</feature>
<evidence type="ECO:0000256" key="7">
    <source>
        <dbReference type="RuleBase" id="RU363032"/>
    </source>
</evidence>
<evidence type="ECO:0000256" key="6">
    <source>
        <dbReference type="ARBA" id="ARBA00023136"/>
    </source>
</evidence>
<dbReference type="PROSITE" id="PS50928">
    <property type="entry name" value="ABC_TM1"/>
    <property type="match status" value="1"/>
</dbReference>
<feature type="transmembrane region" description="Helical" evidence="7">
    <location>
        <begin position="157"/>
        <end position="180"/>
    </location>
</feature>
<evidence type="ECO:0000256" key="1">
    <source>
        <dbReference type="ARBA" id="ARBA00004651"/>
    </source>
</evidence>
<evidence type="ECO:0000256" key="4">
    <source>
        <dbReference type="ARBA" id="ARBA00022692"/>
    </source>
</evidence>
<evidence type="ECO:0000313" key="9">
    <source>
        <dbReference type="EMBL" id="BCO10399.1"/>
    </source>
</evidence>